<evidence type="ECO:0000313" key="3">
    <source>
        <dbReference type="Proteomes" id="UP000235659"/>
    </source>
</evidence>
<name>A0A2N7VYH7_9BURK</name>
<evidence type="ECO:0000313" key="2">
    <source>
        <dbReference type="EMBL" id="PMS22207.1"/>
    </source>
</evidence>
<gene>
    <name evidence="2" type="ORF">C0Z16_33095</name>
    <name evidence="1" type="ORF">LMG27174_06491</name>
</gene>
<keyword evidence="3" id="KW-1185">Reference proteome</keyword>
<reference evidence="2 3" key="1">
    <citation type="submission" date="2018-01" db="EMBL/GenBank/DDBJ databases">
        <title>Whole genome analyses suggest that Burkholderia sensu lato contains two further novel genera in the rhizoxinica-symbiotica group Mycetohabitans gen. nov., and Trinickia gen. nov.: implications for the evolution of diazotrophy and nodulation in the Burkholderiaceae.</title>
        <authorList>
            <person name="Estrada-de los Santos P."/>
            <person name="Palmer M."/>
            <person name="Chavez-Ramirez B."/>
            <person name="Beukes C."/>
            <person name="Steenkamp E.T."/>
            <person name="Hirsch A.M."/>
            <person name="Manyaka P."/>
            <person name="Maluk M."/>
            <person name="Lafos M."/>
            <person name="Crook M."/>
            <person name="Gross E."/>
            <person name="Simon M.F."/>
            <person name="Bueno dos Reis Junior F."/>
            <person name="Poole P.S."/>
            <person name="Venter S.N."/>
            <person name="James E.K."/>
        </authorList>
    </citation>
    <scope>NUCLEOTIDE SEQUENCE [LARGE SCALE GENOMIC DNA]</scope>
    <source>
        <strain evidence="2 3">WSM 3937</strain>
    </source>
</reference>
<dbReference type="AlphaFoldDB" id="A0A2N7VYH7"/>
<evidence type="ECO:0000313" key="1">
    <source>
        <dbReference type="EMBL" id="CAB3738709.1"/>
    </source>
</evidence>
<dbReference type="Proteomes" id="UP000235659">
    <property type="component" value="Unassembled WGS sequence"/>
</dbReference>
<protein>
    <submittedName>
        <fullName evidence="1">Uncharacterized protein</fullName>
    </submittedName>
</protein>
<evidence type="ECO:0000313" key="4">
    <source>
        <dbReference type="Proteomes" id="UP000494205"/>
    </source>
</evidence>
<organism evidence="1 4">
    <name type="scientific">Paraburkholderia rhynchosiae</name>
    <dbReference type="NCBI Taxonomy" id="487049"/>
    <lineage>
        <taxon>Bacteria</taxon>
        <taxon>Pseudomonadati</taxon>
        <taxon>Pseudomonadota</taxon>
        <taxon>Betaproteobacteria</taxon>
        <taxon>Burkholderiales</taxon>
        <taxon>Burkholderiaceae</taxon>
        <taxon>Paraburkholderia</taxon>
    </lineage>
</organism>
<dbReference type="EMBL" id="CADIJZ010000038">
    <property type="protein sequence ID" value="CAB3738709.1"/>
    <property type="molecule type" value="Genomic_DNA"/>
</dbReference>
<reference evidence="1 4" key="2">
    <citation type="submission" date="2020-04" db="EMBL/GenBank/DDBJ databases">
        <authorList>
            <person name="De Canck E."/>
        </authorList>
    </citation>
    <scope>NUCLEOTIDE SEQUENCE [LARGE SCALE GENOMIC DNA]</scope>
    <source>
        <strain evidence="1 4">LMG 27174</strain>
    </source>
</reference>
<accession>A0A2N7VYH7</accession>
<dbReference type="Proteomes" id="UP000494205">
    <property type="component" value="Unassembled WGS sequence"/>
</dbReference>
<proteinExistence type="predicted"/>
<dbReference type="EMBL" id="PNXY01000044">
    <property type="protein sequence ID" value="PMS22207.1"/>
    <property type="molecule type" value="Genomic_DNA"/>
</dbReference>
<sequence length="91" mass="10608">MNWDTLTLCYQAEREKAANAANADDAALWRWFCALFEEGRLRWCRSANGWLVSVDHKHLSTEASFYEAIRVARERLDVGVRHARRQKNAVQ</sequence>